<dbReference type="Pfam" id="PF12705">
    <property type="entry name" value="PDDEXK_1"/>
    <property type="match status" value="1"/>
</dbReference>
<protein>
    <submittedName>
        <fullName evidence="2">PD-(D/E)XK nuclease superfamily protein</fullName>
    </submittedName>
</protein>
<proteinExistence type="predicted"/>
<dbReference type="InterPro" id="IPR011604">
    <property type="entry name" value="PDDEXK-like_dom_sf"/>
</dbReference>
<comment type="caution">
    <text evidence="2">The sequence shown here is derived from an EMBL/GenBank/DDBJ whole genome shotgun (WGS) entry which is preliminary data.</text>
</comment>
<dbReference type="EMBL" id="MLJW01001940">
    <property type="protein sequence ID" value="OIQ76189.1"/>
    <property type="molecule type" value="Genomic_DNA"/>
</dbReference>
<dbReference type="InterPro" id="IPR011335">
    <property type="entry name" value="Restrct_endonuc-II-like"/>
</dbReference>
<sequence length="274" mass="30662">MPDPLFTCSPSRLDNWRSCPRKYRMTYLDSPSPTKGPPWAHNTMGAAIHNALRDWYALPEDGRTVDAIASLVRVHWRDDGFRDEEQSFSALGRAISWLQAYVADLDPRIEPRGVERTVSLTTDRLAIQGRVDRIDERGDELVIVDYKTGRTNLTDEDAATSLALAIYAAAATRTLRRPCFQVELHHLPTGEILAHRHTSESIARHLHRADSIGQEAQVAQREFKSGNLTPEEMDQVFPPTPSRLCAYCDFLEHCPEGSASAVRAASWSAIEPGD</sequence>
<evidence type="ECO:0000259" key="1">
    <source>
        <dbReference type="Pfam" id="PF12705"/>
    </source>
</evidence>
<evidence type="ECO:0000313" key="2">
    <source>
        <dbReference type="EMBL" id="OIQ76189.1"/>
    </source>
</evidence>
<feature type="domain" description="PD-(D/E)XK endonuclease-like" evidence="1">
    <location>
        <begin position="8"/>
        <end position="255"/>
    </location>
</feature>
<dbReference type="AlphaFoldDB" id="A0A1J5QJK3"/>
<accession>A0A1J5QJK3</accession>
<organism evidence="2">
    <name type="scientific">mine drainage metagenome</name>
    <dbReference type="NCBI Taxonomy" id="410659"/>
    <lineage>
        <taxon>unclassified sequences</taxon>
        <taxon>metagenomes</taxon>
        <taxon>ecological metagenomes</taxon>
    </lineage>
</organism>
<dbReference type="Gene3D" id="3.90.320.10">
    <property type="match status" value="1"/>
</dbReference>
<gene>
    <name evidence="2" type="ORF">GALL_421330</name>
</gene>
<dbReference type="SUPFAM" id="SSF52980">
    <property type="entry name" value="Restriction endonuclease-like"/>
    <property type="match status" value="1"/>
</dbReference>
<reference evidence="2" key="1">
    <citation type="submission" date="2016-10" db="EMBL/GenBank/DDBJ databases">
        <title>Sequence of Gallionella enrichment culture.</title>
        <authorList>
            <person name="Poehlein A."/>
            <person name="Muehling M."/>
            <person name="Daniel R."/>
        </authorList>
    </citation>
    <scope>NUCLEOTIDE SEQUENCE</scope>
</reference>
<dbReference type="InterPro" id="IPR038726">
    <property type="entry name" value="PDDEXK_AddAB-type"/>
</dbReference>
<name>A0A1J5QJK3_9ZZZZ</name>